<reference evidence="1 2" key="1">
    <citation type="journal article" date="2016" name="PLoS Pathog.">
        <title>Biosynthesis of antibiotic leucinostatins in bio-control fungus Purpureocillium lilacinum and their inhibition on phytophthora revealed by genome mining.</title>
        <authorList>
            <person name="Wang G."/>
            <person name="Liu Z."/>
            <person name="Lin R."/>
            <person name="Li E."/>
            <person name="Mao Z."/>
            <person name="Ling J."/>
            <person name="Yang Y."/>
            <person name="Yin W.B."/>
            <person name="Xie B."/>
        </authorList>
    </citation>
    <scope>NUCLEOTIDE SEQUENCE [LARGE SCALE GENOMIC DNA]</scope>
    <source>
        <strain evidence="1">170</strain>
    </source>
</reference>
<protein>
    <submittedName>
        <fullName evidence="1">Uncharacterized protein</fullName>
    </submittedName>
</protein>
<dbReference type="EMBL" id="LSBJ02000005">
    <property type="protein sequence ID" value="OWT42853.1"/>
    <property type="molecule type" value="Genomic_DNA"/>
</dbReference>
<sequence length="107" mass="12048">MLATLRSEVLSNRHILQIRALITAANITKNRFRWLYSVRTLRNCSVLAATTKMTGTRLIANQLTWTHKPALEPLHSTAPKKPVELKYNPFLGNSFAALNQENCESNG</sequence>
<evidence type="ECO:0000313" key="2">
    <source>
        <dbReference type="Proteomes" id="UP000078397"/>
    </source>
</evidence>
<name>A0A219APY7_METCM</name>
<dbReference type="AlphaFoldDB" id="A0A219APY7"/>
<dbReference type="Proteomes" id="UP000078397">
    <property type="component" value="Unassembled WGS sequence"/>
</dbReference>
<dbReference type="RefSeq" id="XP_022285324.1">
    <property type="nucleotide sequence ID" value="XM_022429622.1"/>
</dbReference>
<proteinExistence type="predicted"/>
<dbReference type="GeneID" id="33936842"/>
<evidence type="ECO:0000313" key="1">
    <source>
        <dbReference type="EMBL" id="OWT42853.1"/>
    </source>
</evidence>
<gene>
    <name evidence="1" type="ORF">VFPPC_17954</name>
</gene>
<keyword evidence="2" id="KW-1185">Reference proteome</keyword>
<comment type="caution">
    <text evidence="1">The sequence shown here is derived from an EMBL/GenBank/DDBJ whole genome shotgun (WGS) entry which is preliminary data.</text>
</comment>
<dbReference type="KEGG" id="pchm:VFPPC_17954"/>
<accession>A0A219APY7</accession>
<organism evidence="1 2">
    <name type="scientific">Pochonia chlamydosporia 170</name>
    <dbReference type="NCBI Taxonomy" id="1380566"/>
    <lineage>
        <taxon>Eukaryota</taxon>
        <taxon>Fungi</taxon>
        <taxon>Dikarya</taxon>
        <taxon>Ascomycota</taxon>
        <taxon>Pezizomycotina</taxon>
        <taxon>Sordariomycetes</taxon>
        <taxon>Hypocreomycetidae</taxon>
        <taxon>Hypocreales</taxon>
        <taxon>Clavicipitaceae</taxon>
        <taxon>Pochonia</taxon>
    </lineage>
</organism>